<sequence length="262" mass="28996">MMKYLPYIAITACIHGGILLLVFASPLPKKRLQPKAFQEKLVTIQPKPPVPTPSVVVDPAKTIRPSVATQPQQQAKCSPPQENVQKALQKPIPKVVKTEPPKPSPAPTVAKKTTATEKPPPSTTKKNTQLSKTQLQTLSEVAQALSLHVDKIEKSETSLKNISWPSTAQLTMHSELKATQEDELCELFRTHIALPSKGYVRIKLVLSPNGEIQECSFLSEVSAADKQLLTQRIQALPFQKFLEKYKVSKNISFHIKLVSNES</sequence>
<proteinExistence type="predicted"/>
<protein>
    <submittedName>
        <fullName evidence="2">Uncharacterized protein</fullName>
    </submittedName>
</protein>
<evidence type="ECO:0000256" key="1">
    <source>
        <dbReference type="SAM" id="MobiDB-lite"/>
    </source>
</evidence>
<organism evidence="2">
    <name type="scientific">Chlamydia pneumoniae</name>
    <name type="common">Chlamydophila pneumoniae</name>
    <dbReference type="NCBI Taxonomy" id="83558"/>
    <lineage>
        <taxon>Bacteria</taxon>
        <taxon>Pseudomonadati</taxon>
        <taxon>Chlamydiota</taxon>
        <taxon>Chlamydiia</taxon>
        <taxon>Chlamydiales</taxon>
        <taxon>Chlamydiaceae</taxon>
        <taxon>Chlamydia/Chlamydophila group</taxon>
        <taxon>Chlamydia</taxon>
    </lineage>
</organism>
<feature type="compositionally biased region" description="Polar residues" evidence="1">
    <location>
        <begin position="67"/>
        <end position="86"/>
    </location>
</feature>
<accession>A0A0F7WRU8</accession>
<dbReference type="NCBIfam" id="NF038014">
    <property type="entry name" value="Chlamy_inclu_1"/>
    <property type="match status" value="1"/>
</dbReference>
<evidence type="ECO:0000313" key="2">
    <source>
        <dbReference type="EMBL" id="CRI42905.1"/>
    </source>
</evidence>
<gene>
    <name evidence="2" type="ORF">BN1224_DC9_BZ_00290</name>
</gene>
<feature type="compositionally biased region" description="Low complexity" evidence="1">
    <location>
        <begin position="107"/>
        <end position="117"/>
    </location>
</feature>
<reference evidence="2" key="1">
    <citation type="submission" date="2015-05" db="EMBL/GenBank/DDBJ databases">
        <authorList>
            <person name="Rattei Thomas"/>
        </authorList>
    </citation>
    <scope>NUCLEOTIDE SEQUENCE</scope>
    <source>
        <strain evidence="2">DC9</strain>
    </source>
</reference>
<feature type="region of interest" description="Disordered" evidence="1">
    <location>
        <begin position="66"/>
        <end position="131"/>
    </location>
</feature>
<name>A0A0F7WRU8_CHLPN</name>
<dbReference type="EMBL" id="LN847056">
    <property type="protein sequence ID" value="CRI42905.1"/>
    <property type="molecule type" value="Genomic_DNA"/>
</dbReference>
<dbReference type="AlphaFoldDB" id="A0A0F7WRU8"/>